<name>A0A4U1J9H2_9BACT</name>
<protein>
    <submittedName>
        <fullName evidence="2">Uncharacterized protein</fullName>
    </submittedName>
</protein>
<proteinExistence type="predicted"/>
<dbReference type="EMBL" id="SSMQ01000024">
    <property type="protein sequence ID" value="TKD04473.1"/>
    <property type="molecule type" value="Genomic_DNA"/>
</dbReference>
<keyword evidence="1" id="KW-0472">Membrane</keyword>
<sequence>MGAPNHYRSAGGEPRTVRVLDFDRLPDVVRERLVRALEAGGMPAPLLRVEESAAGTIPGSQRFWRGTGIVAAFVWLGLWFVQFGDLDGPFSVQPRAFVLGHVLVASLLALVVIVHVFFRRSKDEGAPFPSGRYLFLLDLVEVRGRILTVTSLATLRRVEGRAGGKRGEVLLVFGDGDAAPLRVSEDVTETARQVQAAIDEAARLILPDDQPEIERIDPFFELRIADDWASAAPVAREADSRVPAFRWLVLVSVAAGALLGSASWVARNHASDASMFDQVREAAERGEEYEFARRHMLYKDLGMHHRDELDDLAFEHAKKRPEWLAEYLTMAPEGKHAVEADDLLFDMVMKADSLPRYRLYLDDARGRRHMDVVDDAMFAEAKRSNTRYAYQEYLDAHGKKHEHEVRSKFLPKAEITDATQKQEVAELRAIERRYGAEWTQAVTEAIHHAYADRLDLLRLRKGAGADEARAIFQPLLTWLDTKEDPRVLLDVTIVLPNSFLESETAFRNEHGDRYQPVGTAFPRIAKGIEEKVFNAIVLRARDRFGGAIQFQSPTAEKGTPELPRLVVRMRLEAGNEPFVSRNDKLVFCDARIRLEMHAVIPGADPTPSFVTTSPRSETIRPDSYDASMQKLDGVLGTPKNLIEDAYPILLQEASGELGTLLVQAF</sequence>
<feature type="transmembrane region" description="Helical" evidence="1">
    <location>
        <begin position="96"/>
        <end position="118"/>
    </location>
</feature>
<evidence type="ECO:0000256" key="1">
    <source>
        <dbReference type="SAM" id="Phobius"/>
    </source>
</evidence>
<gene>
    <name evidence="2" type="ORF">E8A74_22960</name>
</gene>
<dbReference type="OrthoDB" id="8771386at2"/>
<organism evidence="2 3">
    <name type="scientific">Polyangium fumosum</name>
    <dbReference type="NCBI Taxonomy" id="889272"/>
    <lineage>
        <taxon>Bacteria</taxon>
        <taxon>Pseudomonadati</taxon>
        <taxon>Myxococcota</taxon>
        <taxon>Polyangia</taxon>
        <taxon>Polyangiales</taxon>
        <taxon>Polyangiaceae</taxon>
        <taxon>Polyangium</taxon>
    </lineage>
</organism>
<evidence type="ECO:0000313" key="3">
    <source>
        <dbReference type="Proteomes" id="UP000309215"/>
    </source>
</evidence>
<reference evidence="2 3" key="1">
    <citation type="submission" date="2019-04" db="EMBL/GenBank/DDBJ databases">
        <authorList>
            <person name="Li Y."/>
            <person name="Wang J."/>
        </authorList>
    </citation>
    <scope>NUCLEOTIDE SEQUENCE [LARGE SCALE GENOMIC DNA]</scope>
    <source>
        <strain evidence="2 3">DSM 14668</strain>
    </source>
</reference>
<evidence type="ECO:0000313" key="2">
    <source>
        <dbReference type="EMBL" id="TKD04473.1"/>
    </source>
</evidence>
<dbReference type="Proteomes" id="UP000309215">
    <property type="component" value="Unassembled WGS sequence"/>
</dbReference>
<dbReference type="AlphaFoldDB" id="A0A4U1J9H2"/>
<comment type="caution">
    <text evidence="2">The sequence shown here is derived from an EMBL/GenBank/DDBJ whole genome shotgun (WGS) entry which is preliminary data.</text>
</comment>
<keyword evidence="1" id="KW-0812">Transmembrane</keyword>
<dbReference type="RefSeq" id="WP_136931198.1">
    <property type="nucleotide sequence ID" value="NZ_SSMQ01000024.1"/>
</dbReference>
<accession>A0A4U1J9H2</accession>
<keyword evidence="3" id="KW-1185">Reference proteome</keyword>
<feature type="transmembrane region" description="Helical" evidence="1">
    <location>
        <begin position="245"/>
        <end position="266"/>
    </location>
</feature>
<feature type="transmembrane region" description="Helical" evidence="1">
    <location>
        <begin position="63"/>
        <end position="84"/>
    </location>
</feature>
<keyword evidence="1" id="KW-1133">Transmembrane helix</keyword>